<dbReference type="Proteomes" id="UP000623467">
    <property type="component" value="Unassembled WGS sequence"/>
</dbReference>
<reference evidence="4" key="1">
    <citation type="submission" date="2020-05" db="EMBL/GenBank/DDBJ databases">
        <title>Mycena genomes resolve the evolution of fungal bioluminescence.</title>
        <authorList>
            <person name="Tsai I.J."/>
        </authorList>
    </citation>
    <scope>NUCLEOTIDE SEQUENCE</scope>
    <source>
        <strain evidence="4">160909Yilan</strain>
    </source>
</reference>
<dbReference type="SUPFAM" id="SSF52540">
    <property type="entry name" value="P-loop containing nucleoside triphosphate hydrolases"/>
    <property type="match status" value="1"/>
</dbReference>
<dbReference type="EMBL" id="JACAZH010000003">
    <property type="protein sequence ID" value="KAF7372799.1"/>
    <property type="molecule type" value="Genomic_DNA"/>
</dbReference>
<dbReference type="Pfam" id="PF24883">
    <property type="entry name" value="NPHP3_N"/>
    <property type="match status" value="1"/>
</dbReference>
<name>A0A8H6Z8X6_9AGAR</name>
<comment type="caution">
    <text evidence="4">The sequence shown here is derived from an EMBL/GenBank/DDBJ whole genome shotgun (WGS) entry which is preliminary data.</text>
</comment>
<feature type="region of interest" description="Disordered" evidence="2">
    <location>
        <begin position="720"/>
        <end position="787"/>
    </location>
</feature>
<feature type="compositionally biased region" description="Basic and acidic residues" evidence="2">
    <location>
        <begin position="1248"/>
        <end position="1258"/>
    </location>
</feature>
<keyword evidence="1" id="KW-0677">Repeat</keyword>
<sequence length="1258" mass="138947">MLVAITYLHPPDVHTSAENPLDDDLQAQEERGINILHRTVASAAIPETSPQPQCHPGTRTQMLQDLREWALDTQPRTRILWLHGTSGTGKSAVMHTLARQLQDVGGLGGCFSFQRGHAARGNAKMLVATIAYQLALSAPWLRTSISQVVENHPLIVSLHIEAQMRMLISEPYDSHGHRDPVTILIDGLDECEGHDIQVEILRTIRTYASRHLRFIVSSRPEAHIREAFDSPSHVGIYRSFNVEQSIEDVRKYFHDEFLRIHRTIANMSTPWPSPDLLEALVQKSSGLFVYASTVIRFLDDNNHRPTERLSMVLGGDAIQSESAFNALDHLYLTILGSTPRQADLIPILCAIATFDLNAGTIDQLFGLADGQTRLLLRDLHSLLNIKSDDQQEIRWHDASFLDFLNHPSRSQNFYIGSLNHQTALATTLLKFCARRYHTGWPGLSGPRSLSRKLIPFITSLPPAADLCFWIGKMNPDYISALESDQGRMVSWLKQIPSASQDLLKVWEDHAHVPSIELHEGGSAHDLPSLSSAATGVVSDRLDSSPHVAQHSTDALADRSSSILGDEFLKSTTGTRNIAQAEPVPGSSEPQISTFVVFMPDSVFHANDPTAVRREDADFLNEFVTDGGTCSSIHRSMEAQNWVEQNYDGTLLKSLRSVGLGGPIATMLSTEIPALAIFGSILDDRVLRLAQTLSHVSKRPVMIRPPSDNPVTMFSQVTGCGAVPRTEPENHCQTESESESEGPSSESEISEPGDPSTKCGVADNNEESSRSTDRISRPRGGASHRDIFALPIDSSDEIVSKGINRPDNGLHRTAINLHLKLDENCIYDVKIASGTMFKFQTDKAETTDPLTGDLTRPQVLSCVDLKVEVQPLEVLVDRSYSNLGFLVHRSKYIADREYLSRGFDQPSAKATTGTQASTQNTGALNIGLANGKPTVIGTASRSHTTAESEQLAYEKPAPPCYVKEQVGKEWDDDDKSYSSYDIAWHPTKDLTGLPRPVNFRFGMGIKFYGKPERYMSELPRMSHILRNQIILWIHDRRLKAKVCGMVVHTTTYISDIKMSEPRTILERQNVALNLPHEPPAADTASQDHHSANSLDIGLIEKPKETVKDRRKLIPKLPIPFRRKPKKPESIDLPLHEYVARGWDHTNKMWRNIGWPKLDTNELCDAPPGLSAVLNPSPKCGTEDDVAAGEGGQPNTHHEAMLLDEHGNPELTRPTYHPVIADSGTETESSGSNFGGVRIALGGAGGSSDSGRDDTQIDKE</sequence>
<feature type="region of interest" description="Disordered" evidence="2">
    <location>
        <begin position="1205"/>
        <end position="1258"/>
    </location>
</feature>
<dbReference type="InterPro" id="IPR027417">
    <property type="entry name" value="P-loop_NTPase"/>
</dbReference>
<evidence type="ECO:0000259" key="3">
    <source>
        <dbReference type="Pfam" id="PF24883"/>
    </source>
</evidence>
<accession>A0A8H6Z8X6</accession>
<dbReference type="Gene3D" id="3.40.50.300">
    <property type="entry name" value="P-loop containing nucleotide triphosphate hydrolases"/>
    <property type="match status" value="1"/>
</dbReference>
<evidence type="ECO:0000313" key="5">
    <source>
        <dbReference type="Proteomes" id="UP000623467"/>
    </source>
</evidence>
<organism evidence="4 5">
    <name type="scientific">Mycena sanguinolenta</name>
    <dbReference type="NCBI Taxonomy" id="230812"/>
    <lineage>
        <taxon>Eukaryota</taxon>
        <taxon>Fungi</taxon>
        <taxon>Dikarya</taxon>
        <taxon>Basidiomycota</taxon>
        <taxon>Agaricomycotina</taxon>
        <taxon>Agaricomycetes</taxon>
        <taxon>Agaricomycetidae</taxon>
        <taxon>Agaricales</taxon>
        <taxon>Marasmiineae</taxon>
        <taxon>Mycenaceae</taxon>
        <taxon>Mycena</taxon>
    </lineage>
</organism>
<dbReference type="AlphaFoldDB" id="A0A8H6Z8X6"/>
<keyword evidence="5" id="KW-1185">Reference proteome</keyword>
<dbReference type="OrthoDB" id="5967843at2759"/>
<dbReference type="InterPro" id="IPR056884">
    <property type="entry name" value="NPHP3-like_N"/>
</dbReference>
<evidence type="ECO:0000313" key="4">
    <source>
        <dbReference type="EMBL" id="KAF7372799.1"/>
    </source>
</evidence>
<dbReference type="PANTHER" id="PTHR10039">
    <property type="entry name" value="AMELOGENIN"/>
    <property type="match status" value="1"/>
</dbReference>
<evidence type="ECO:0000256" key="1">
    <source>
        <dbReference type="ARBA" id="ARBA00022737"/>
    </source>
</evidence>
<feature type="compositionally biased region" description="Low complexity" evidence="2">
    <location>
        <begin position="740"/>
        <end position="752"/>
    </location>
</feature>
<evidence type="ECO:0000256" key="2">
    <source>
        <dbReference type="SAM" id="MobiDB-lite"/>
    </source>
</evidence>
<protein>
    <submittedName>
        <fullName evidence="4">Putative nwd2 protein</fullName>
    </submittedName>
</protein>
<feature type="domain" description="Nephrocystin 3-like N-terminal" evidence="3">
    <location>
        <begin position="60"/>
        <end position="219"/>
    </location>
</feature>
<proteinExistence type="predicted"/>
<feature type="compositionally biased region" description="Basic and acidic residues" evidence="2">
    <location>
        <begin position="766"/>
        <end position="775"/>
    </location>
</feature>
<gene>
    <name evidence="4" type="ORF">MSAN_00485700</name>
</gene>
<dbReference type="PANTHER" id="PTHR10039:SF17">
    <property type="entry name" value="FUNGAL STAND N-TERMINAL GOODBYE DOMAIN-CONTAINING PROTEIN-RELATED"/>
    <property type="match status" value="1"/>
</dbReference>